<reference evidence="2" key="1">
    <citation type="journal article" date="2023" name="bioRxiv">
        <title>Scaffold-level genome assemblies of two parasitoid biocontrol wasps reveal the parthenogenesis mechanism and an associated novel virus.</title>
        <authorList>
            <person name="Inwood S."/>
            <person name="Skelly J."/>
            <person name="Guhlin J."/>
            <person name="Harrop T."/>
            <person name="Goldson S."/>
            <person name="Dearden P."/>
        </authorList>
    </citation>
    <scope>NUCLEOTIDE SEQUENCE</scope>
    <source>
        <strain evidence="2">Irish</strain>
        <tissue evidence="2">Whole body</tissue>
    </source>
</reference>
<keyword evidence="3" id="KW-1185">Reference proteome</keyword>
<evidence type="ECO:0000256" key="1">
    <source>
        <dbReference type="SAM" id="MobiDB-lite"/>
    </source>
</evidence>
<dbReference type="Proteomes" id="UP001168990">
    <property type="component" value="Unassembled WGS sequence"/>
</dbReference>
<gene>
    <name evidence="2" type="ORF">PV328_002197</name>
</gene>
<name>A0AA39KYB3_9HYME</name>
<reference evidence="2" key="2">
    <citation type="submission" date="2023-03" db="EMBL/GenBank/DDBJ databases">
        <authorList>
            <person name="Inwood S.N."/>
            <person name="Skelly J.G."/>
            <person name="Guhlin J."/>
            <person name="Harrop T.W.R."/>
            <person name="Goldson S.G."/>
            <person name="Dearden P.K."/>
        </authorList>
    </citation>
    <scope>NUCLEOTIDE SEQUENCE</scope>
    <source>
        <strain evidence="2">Irish</strain>
        <tissue evidence="2">Whole body</tissue>
    </source>
</reference>
<evidence type="ECO:0000313" key="2">
    <source>
        <dbReference type="EMBL" id="KAK0178225.1"/>
    </source>
</evidence>
<sequence length="225" mass="25107">MNKLNKKDLMRYLDEADDDDDGDSGINEDNKDELKKILHEWLLEHKNKRMCGVNKYVIEVETNEIKITPEASTAGGESDLTSSEAQMGSSTIKVGLESETTDAELTVTSMKESQQGDNVVTEEGNTEMNSLSTLKPGTLIKDEYPADKTVLIEAPIKDDYSSANLSDIAFQENGDSPRFQIDRTHEKIYRGPEARKRINEMAYGNITDITDLEDGEATGEDFVEE</sequence>
<protein>
    <submittedName>
        <fullName evidence="2">Uncharacterized protein</fullName>
    </submittedName>
</protein>
<comment type="caution">
    <text evidence="2">The sequence shown here is derived from an EMBL/GenBank/DDBJ whole genome shotgun (WGS) entry which is preliminary data.</text>
</comment>
<organism evidence="2 3">
    <name type="scientific">Microctonus aethiopoides</name>
    <dbReference type="NCBI Taxonomy" id="144406"/>
    <lineage>
        <taxon>Eukaryota</taxon>
        <taxon>Metazoa</taxon>
        <taxon>Ecdysozoa</taxon>
        <taxon>Arthropoda</taxon>
        <taxon>Hexapoda</taxon>
        <taxon>Insecta</taxon>
        <taxon>Pterygota</taxon>
        <taxon>Neoptera</taxon>
        <taxon>Endopterygota</taxon>
        <taxon>Hymenoptera</taxon>
        <taxon>Apocrita</taxon>
        <taxon>Ichneumonoidea</taxon>
        <taxon>Braconidae</taxon>
        <taxon>Euphorinae</taxon>
        <taxon>Microctonus</taxon>
    </lineage>
</organism>
<evidence type="ECO:0000313" key="3">
    <source>
        <dbReference type="Proteomes" id="UP001168990"/>
    </source>
</evidence>
<feature type="region of interest" description="Disordered" evidence="1">
    <location>
        <begin position="1"/>
        <end position="29"/>
    </location>
</feature>
<accession>A0AA39KYB3</accession>
<dbReference type="AlphaFoldDB" id="A0AA39KYB3"/>
<proteinExistence type="predicted"/>
<feature type="compositionally biased region" description="Basic and acidic residues" evidence="1">
    <location>
        <begin position="1"/>
        <end position="14"/>
    </location>
</feature>
<dbReference type="EMBL" id="JAQQBS010000001">
    <property type="protein sequence ID" value="KAK0178225.1"/>
    <property type="molecule type" value="Genomic_DNA"/>
</dbReference>